<sequence length="160" mass="19737">MFTYNRTEDYIQQFLHSIYITEPHQLTIRYITKIIKLPVRFWEFTSEVVYSKGKYIMFLEETAPLQKQWQDFGHELCHVLWHVGRQEYLPNDFLKPQEWQANHFAYHFCVPTFMLEQIRNPNVNEIMYLFNVDRQFATRRLEMYQSKFNYIGGYEYARSY</sequence>
<evidence type="ECO:0000313" key="2">
    <source>
        <dbReference type="EMBL" id="MUK89114.1"/>
    </source>
</evidence>
<dbReference type="RefSeq" id="WP_155669092.1">
    <property type="nucleotide sequence ID" value="NZ_WOCA01000009.1"/>
</dbReference>
<protein>
    <submittedName>
        <fullName evidence="2">ImmA/IrrE family metallo-endopeptidase</fullName>
    </submittedName>
</protein>
<dbReference type="Pfam" id="PF06114">
    <property type="entry name" value="Peptidase_M78"/>
    <property type="match status" value="1"/>
</dbReference>
<reference evidence="2 3" key="1">
    <citation type="submission" date="2019-11" db="EMBL/GenBank/DDBJ databases">
        <authorList>
            <person name="Li X."/>
        </authorList>
    </citation>
    <scope>NUCLEOTIDE SEQUENCE [LARGE SCALE GENOMIC DNA]</scope>
    <source>
        <strain evidence="2 3">L9</strain>
    </source>
</reference>
<organism evidence="2 3">
    <name type="scientific">Ornithinibacillus caprae</name>
    <dbReference type="NCBI Taxonomy" id="2678566"/>
    <lineage>
        <taxon>Bacteria</taxon>
        <taxon>Bacillati</taxon>
        <taxon>Bacillota</taxon>
        <taxon>Bacilli</taxon>
        <taxon>Bacillales</taxon>
        <taxon>Bacillaceae</taxon>
        <taxon>Ornithinibacillus</taxon>
    </lineage>
</organism>
<dbReference type="EMBL" id="WOCA01000009">
    <property type="protein sequence ID" value="MUK89114.1"/>
    <property type="molecule type" value="Genomic_DNA"/>
</dbReference>
<accession>A0A6N8FL78</accession>
<comment type="caution">
    <text evidence="2">The sequence shown here is derived from an EMBL/GenBank/DDBJ whole genome shotgun (WGS) entry which is preliminary data.</text>
</comment>
<name>A0A6N8FL78_9BACI</name>
<gene>
    <name evidence="2" type="ORF">GMD78_12090</name>
</gene>
<keyword evidence="3" id="KW-1185">Reference proteome</keyword>
<dbReference type="AlphaFoldDB" id="A0A6N8FL78"/>
<evidence type="ECO:0000259" key="1">
    <source>
        <dbReference type="Pfam" id="PF06114"/>
    </source>
</evidence>
<dbReference type="InterPro" id="IPR010359">
    <property type="entry name" value="IrrE_HExxH"/>
</dbReference>
<evidence type="ECO:0000313" key="3">
    <source>
        <dbReference type="Proteomes" id="UP000469125"/>
    </source>
</evidence>
<dbReference type="Proteomes" id="UP000469125">
    <property type="component" value="Unassembled WGS sequence"/>
</dbReference>
<feature type="domain" description="IrrE N-terminal-like" evidence="1">
    <location>
        <begin position="48"/>
        <end position="141"/>
    </location>
</feature>
<proteinExistence type="predicted"/>